<accession>A0A7G9WJJ2</accession>
<dbReference type="AlphaFoldDB" id="A0A7G9WJJ2"/>
<dbReference type="Proteomes" id="UP000516046">
    <property type="component" value="Chromosome"/>
</dbReference>
<dbReference type="KEGG" id="caml:H6X83_04265"/>
<dbReference type="EMBL" id="CP060696">
    <property type="protein sequence ID" value="QNO18854.1"/>
    <property type="molecule type" value="Genomic_DNA"/>
</dbReference>
<evidence type="ECO:0000313" key="2">
    <source>
        <dbReference type="Proteomes" id="UP000516046"/>
    </source>
</evidence>
<reference evidence="1 2" key="1">
    <citation type="submission" date="2020-08" db="EMBL/GenBank/DDBJ databases">
        <authorList>
            <person name="Ren C."/>
            <person name="Gu Y."/>
            <person name="Xu Y."/>
        </authorList>
    </citation>
    <scope>NUCLEOTIDE SEQUENCE [LARGE SCALE GENOMIC DNA]</scope>
    <source>
        <strain evidence="1 2">LBM18003</strain>
    </source>
</reference>
<organism evidence="1 2">
    <name type="scientific">Caproicibacterium amylolyticum</name>
    <dbReference type="NCBI Taxonomy" id="2766537"/>
    <lineage>
        <taxon>Bacteria</taxon>
        <taxon>Bacillati</taxon>
        <taxon>Bacillota</taxon>
        <taxon>Clostridia</taxon>
        <taxon>Eubacteriales</taxon>
        <taxon>Oscillospiraceae</taxon>
        <taxon>Caproicibacterium</taxon>
    </lineage>
</organism>
<evidence type="ECO:0008006" key="3">
    <source>
        <dbReference type="Google" id="ProtNLM"/>
    </source>
</evidence>
<dbReference type="SUPFAM" id="SSF53474">
    <property type="entry name" value="alpha/beta-Hydrolases"/>
    <property type="match status" value="1"/>
</dbReference>
<dbReference type="Gene3D" id="3.40.50.1820">
    <property type="entry name" value="alpha/beta hydrolase"/>
    <property type="match status" value="1"/>
</dbReference>
<keyword evidence="2" id="KW-1185">Reference proteome</keyword>
<name>A0A7G9WJJ2_9FIRM</name>
<dbReference type="RefSeq" id="WP_212507923.1">
    <property type="nucleotide sequence ID" value="NZ_CP060696.1"/>
</dbReference>
<protein>
    <recommendedName>
        <fullName evidence="3">Alpha/beta hydrolase</fullName>
    </recommendedName>
</protein>
<gene>
    <name evidence="1" type="ORF">H6X83_04265</name>
</gene>
<proteinExistence type="predicted"/>
<evidence type="ECO:0000313" key="1">
    <source>
        <dbReference type="EMBL" id="QNO18854.1"/>
    </source>
</evidence>
<sequence>MAKTEKKQEVLPLADCFLQQSKRVPKTAVLPKRKAEQGAKLAVLFPGTGYSCERPLLYFARRVAEQNGCDVLPLSYTVSLGRDVKNLGKNVEQCLPQALAYTERVLGELLCRQTYSELLFFSKSFGTVVAGKLEQQLGRRVHQFFLTPLEPTILYLKAHPCYVSCGTADPWVPDAVRREFASAAGVRLGLFPGANHSLEIPGDAAASIRNLQLVAASYEEFLREKP</sequence>
<dbReference type="InterPro" id="IPR029058">
    <property type="entry name" value="AB_hydrolase_fold"/>
</dbReference>